<accession>A0ACB0JRU2</accession>
<keyword evidence="2" id="KW-1185">Reference proteome</keyword>
<dbReference type="Proteomes" id="UP001177021">
    <property type="component" value="Unassembled WGS sequence"/>
</dbReference>
<evidence type="ECO:0000313" key="1">
    <source>
        <dbReference type="EMBL" id="CAJ2647675.1"/>
    </source>
</evidence>
<gene>
    <name evidence="1" type="ORF">MILVUS5_LOCUS16152</name>
</gene>
<evidence type="ECO:0000313" key="2">
    <source>
        <dbReference type="Proteomes" id="UP001177021"/>
    </source>
</evidence>
<name>A0ACB0JRU2_TRIPR</name>
<comment type="caution">
    <text evidence="1">The sequence shown here is derived from an EMBL/GenBank/DDBJ whole genome shotgun (WGS) entry which is preliminary data.</text>
</comment>
<dbReference type="EMBL" id="CASHSV030000109">
    <property type="protein sequence ID" value="CAJ2647675.1"/>
    <property type="molecule type" value="Genomic_DNA"/>
</dbReference>
<organism evidence="1 2">
    <name type="scientific">Trifolium pratense</name>
    <name type="common">Red clover</name>
    <dbReference type="NCBI Taxonomy" id="57577"/>
    <lineage>
        <taxon>Eukaryota</taxon>
        <taxon>Viridiplantae</taxon>
        <taxon>Streptophyta</taxon>
        <taxon>Embryophyta</taxon>
        <taxon>Tracheophyta</taxon>
        <taxon>Spermatophyta</taxon>
        <taxon>Magnoliopsida</taxon>
        <taxon>eudicotyledons</taxon>
        <taxon>Gunneridae</taxon>
        <taxon>Pentapetalae</taxon>
        <taxon>rosids</taxon>
        <taxon>fabids</taxon>
        <taxon>Fabales</taxon>
        <taxon>Fabaceae</taxon>
        <taxon>Papilionoideae</taxon>
        <taxon>50 kb inversion clade</taxon>
        <taxon>NPAAA clade</taxon>
        <taxon>Hologalegina</taxon>
        <taxon>IRL clade</taxon>
        <taxon>Trifolieae</taxon>
        <taxon>Trifolium</taxon>
    </lineage>
</organism>
<proteinExistence type="predicted"/>
<sequence length="288" mass="32038">MASKSSSNITSQDQGDSSHTKNVWNKKENEQDQSSNSNSNKSIDFVKLSKEDSVCRSKVHHEYEFFSPIQVGSSSCPDNNNEGGNENNNEKNSESKSFSCHFCKRQFSTLQALGGHQNAHKAERALEKQRRQKYDNGASSLGQPRFNPYFSYPGTLFPPYNYRALGVRMESMIRKPAYFNPKVIHNSFGYGHNAICLQETLHPSLVSMKNNIKGGNSRVGILSINGGATTSRIEDGANNKIGAILKFGDSSTSSNSNIDKNDIQQSKYNIEEQPSNYESSELDLSLKL</sequence>
<reference evidence="1" key="1">
    <citation type="submission" date="2023-10" db="EMBL/GenBank/DDBJ databases">
        <authorList>
            <person name="Rodriguez Cubillos JULIANA M."/>
            <person name="De Vega J."/>
        </authorList>
    </citation>
    <scope>NUCLEOTIDE SEQUENCE</scope>
</reference>
<protein>
    <submittedName>
        <fullName evidence="1">Uncharacterized protein</fullName>
    </submittedName>
</protein>